<proteinExistence type="predicted"/>
<dbReference type="CDD" id="cd12148">
    <property type="entry name" value="fungal_TF_MHR"/>
    <property type="match status" value="1"/>
</dbReference>
<evidence type="ECO:0000256" key="2">
    <source>
        <dbReference type="ARBA" id="ARBA00023163"/>
    </source>
</evidence>
<reference evidence="7 8" key="1">
    <citation type="submission" date="2016-10" db="EMBL/GenBank/DDBJ databases">
        <title>Genome sequencing of Aspergillus oryzae BCC7051.</title>
        <authorList>
            <person name="Thammarongtham C."/>
            <person name="Vorapreeda T."/>
            <person name="Nookaew I."/>
            <person name="Srisuk T."/>
            <person name="Land M."/>
            <person name="Jeennor S."/>
            <person name="Laoteng K."/>
        </authorList>
    </citation>
    <scope>NUCLEOTIDE SEQUENCE [LARGE SCALE GENOMIC DNA]</scope>
    <source>
        <strain evidence="7 8">BCC7051</strain>
    </source>
</reference>
<keyword evidence="2" id="KW-0804">Transcription</keyword>
<dbReference type="InterPro" id="IPR018713">
    <property type="entry name" value="MPAB/Lcp_cat_dom"/>
</dbReference>
<dbReference type="eggNOG" id="ENOG502SI3E">
    <property type="taxonomic scope" value="Eukaryota"/>
</dbReference>
<feature type="region of interest" description="Disordered" evidence="4">
    <location>
        <begin position="996"/>
        <end position="1015"/>
    </location>
</feature>
<dbReference type="EMBL" id="MKZY01000006">
    <property type="protein sequence ID" value="OOO08051.1"/>
    <property type="molecule type" value="Genomic_DNA"/>
</dbReference>
<dbReference type="GO" id="GO:0008270">
    <property type="term" value="F:zinc ion binding"/>
    <property type="evidence" value="ECO:0007669"/>
    <property type="project" value="InterPro"/>
</dbReference>
<organism evidence="7 8">
    <name type="scientific">Aspergillus oryzae</name>
    <name type="common">Yellow koji mold</name>
    <dbReference type="NCBI Taxonomy" id="5062"/>
    <lineage>
        <taxon>Eukaryota</taxon>
        <taxon>Fungi</taxon>
        <taxon>Dikarya</taxon>
        <taxon>Ascomycota</taxon>
        <taxon>Pezizomycotina</taxon>
        <taxon>Eurotiomycetes</taxon>
        <taxon>Eurotiomycetidae</taxon>
        <taxon>Eurotiales</taxon>
        <taxon>Aspergillaceae</taxon>
        <taxon>Aspergillus</taxon>
        <taxon>Aspergillus subgen. Circumdati</taxon>
    </lineage>
</organism>
<dbReference type="VEuPathDB" id="FungiDB:AO090103000182"/>
<dbReference type="Pfam" id="PF09995">
    <property type="entry name" value="MPAB_Lcp_cat"/>
    <property type="match status" value="1"/>
</dbReference>
<dbReference type="GO" id="GO:0006351">
    <property type="term" value="P:DNA-templated transcription"/>
    <property type="evidence" value="ECO:0007669"/>
    <property type="project" value="InterPro"/>
</dbReference>
<protein>
    <submittedName>
        <fullName evidence="7">Uncharacterized protein</fullName>
    </submittedName>
</protein>
<dbReference type="Pfam" id="PF04082">
    <property type="entry name" value="Fungal_trans"/>
    <property type="match status" value="1"/>
</dbReference>
<dbReference type="InterPro" id="IPR052761">
    <property type="entry name" value="Fungal_Detox/Toxin_TFs"/>
</dbReference>
<dbReference type="PANTHER" id="PTHR47425:SF2">
    <property type="entry name" value="FARB-RELATED"/>
    <property type="match status" value="1"/>
</dbReference>
<name>A0A1S9DG47_ASPOZ</name>
<accession>A0A1S9DG47</accession>
<dbReference type="GO" id="GO:0003677">
    <property type="term" value="F:DNA binding"/>
    <property type="evidence" value="ECO:0007669"/>
    <property type="project" value="InterPro"/>
</dbReference>
<comment type="caution">
    <text evidence="7">The sequence shown here is derived from an EMBL/GenBank/DDBJ whole genome shotgun (WGS) entry which is preliminary data.</text>
</comment>
<evidence type="ECO:0000256" key="4">
    <source>
        <dbReference type="SAM" id="MobiDB-lite"/>
    </source>
</evidence>
<keyword evidence="1" id="KW-0805">Transcription regulation</keyword>
<keyword evidence="3" id="KW-0539">Nucleus</keyword>
<evidence type="ECO:0000313" key="7">
    <source>
        <dbReference type="EMBL" id="OOO08051.1"/>
    </source>
</evidence>
<evidence type="ECO:0000256" key="1">
    <source>
        <dbReference type="ARBA" id="ARBA00023015"/>
    </source>
</evidence>
<dbReference type="GO" id="GO:0016491">
    <property type="term" value="F:oxidoreductase activity"/>
    <property type="evidence" value="ECO:0007669"/>
    <property type="project" value="InterPro"/>
</dbReference>
<feature type="region of interest" description="Disordered" evidence="4">
    <location>
        <begin position="1"/>
        <end position="20"/>
    </location>
</feature>
<feature type="domain" description="ER-bound oxygenase mpaB/mpaB'/Rubber oxygenase catalytic" evidence="6">
    <location>
        <begin position="35"/>
        <end position="254"/>
    </location>
</feature>
<dbReference type="VEuPathDB" id="FungiDB:AO090103000184"/>
<dbReference type="VEuPathDB" id="FungiDB:AO090005000009"/>
<evidence type="ECO:0000259" key="6">
    <source>
        <dbReference type="Pfam" id="PF09995"/>
    </source>
</evidence>
<feature type="compositionally biased region" description="Acidic residues" evidence="4">
    <location>
        <begin position="1002"/>
        <end position="1014"/>
    </location>
</feature>
<dbReference type="Proteomes" id="UP000190312">
    <property type="component" value="Unassembled WGS sequence"/>
</dbReference>
<gene>
    <name evidence="7" type="ORF">OAory_01045510</name>
</gene>
<evidence type="ECO:0000256" key="3">
    <source>
        <dbReference type="ARBA" id="ARBA00023242"/>
    </source>
</evidence>
<dbReference type="InterPro" id="IPR007219">
    <property type="entry name" value="XnlR_reg_dom"/>
</dbReference>
<evidence type="ECO:0000259" key="5">
    <source>
        <dbReference type="Pfam" id="PF04082"/>
    </source>
</evidence>
<feature type="domain" description="Xylanolytic transcriptional activator regulatory" evidence="5">
    <location>
        <begin position="489"/>
        <end position="649"/>
    </location>
</feature>
<evidence type="ECO:0000313" key="8">
    <source>
        <dbReference type="Proteomes" id="UP000190312"/>
    </source>
</evidence>
<dbReference type="PANTHER" id="PTHR47425">
    <property type="entry name" value="FARB-RELATED"/>
    <property type="match status" value="1"/>
</dbReference>
<dbReference type="AlphaFoldDB" id="A0A1S9DG47"/>
<sequence>MDEKQDITTQNEKANGADEKLLTELENPQKIQKIVREGILLAGGGAAILLQVAMPGVGKGVDEHSNFSYRPLDRLRTTMTYVYCMAFGTPEEKKIIIEMVHKAHSVVRGPDYSADDPHLQVWVAATLYAVGIDLYEQVFGRMDEATAEAIYREYAVLAVSLRVQPEMWPPTREAFWIYWDEQINKLQHQITPQAKNVCKDLLFNKQVPFVIRISMPLVRLMTADLLPDRFREEYGLKTSRSRRGMQKVVRGLTKVVYPATPSFIRTYPMRSRLVKRGNPNELELTSFYQHDRQRLASSGEYLKYRRAGKSPPPRFIAQHLFTFTFTIFIRPGDYLDFDRCGSELNGPRGPVIGVDIGRSDATLLSMAVHVRDVAKMVEVIAHSAQELAGTKPGNAEEDIPQRDASVNETAKRIKHREESIDGLYGNLRTGPGIETSVDLTTPGNVSFFFCPFLTLNGLAILPQEDVTYLASKGSLSVPDWSTINEFARQYFLQIHPCLPVLDEAGFWRISADSPSHTISLFVLQALLFSSCPHVSLETLHKCGFSDRRKARTTFYNRAKLLFDLQAENDAFAKAQGSVLLAHHTSAHDPQASSIWLMRAIQNAMIVGCGPGPGDQGINLSLMKRLWWSMVLRDRVLSIGLRRRPQITSVEFNMGANWLTEEDFAEEIEQCKLAVLLTDMVALVFSSQGVSSPSLSLAEFQAVLAAIRRIKRYLTKWEDVSIVLPSTSHETVTFFTHLTWMYYYAARVDLAQYEALIIEKHLSFTGANYRAQLLETGADLRRAMNGLTSAIEYFCSQGRAERIPLSVLAYTAVPLVLTAIDVKLSPTPAEMTIRKRRLERLGEIVRHSRMLYDVADYVAAGTNHILQLAYITTQEAFLRCSTNAIGSSQMEIESSSGGMSLDASVFNAKRVTNWYDAFLSSPRAYLRISVSLDYSLATGRLPYDNALPLLVRQTPWAKKQQRLPWTIGLDTDDSAVYPDAPRNGRVTEDISSISQISTIPEEQPVDIPEDDDTESQGDARFPFIAAIGESIREETLNLAGSSSPEEGSTGDDAINLNFFEFGSQQLDDILEMETEHTLDADQSQHLGMGASRSGKERADDVGFGHGGFQSIYTSLLRDTVA</sequence>
<dbReference type="OrthoDB" id="5041285at2759"/>